<dbReference type="EMBL" id="JAKOGI010003182">
    <property type="protein sequence ID" value="KAJ8420746.1"/>
    <property type="molecule type" value="Genomic_DNA"/>
</dbReference>
<keyword evidence="2" id="KW-1185">Reference proteome</keyword>
<sequence>MGNLAWEKNSVRQGEAGLELGVFGDGGYVTTKVNRELGGGRVETSNTVLLWETAVGEIASCSCVVGGELEEGGYGKVTYMGGSRKCIVVKKGMGPEEGRRMVTEITGSDLSKHKLWYSLKCDWKISMTIEKGCGCEDIFLGRDVTRTNKFASSSTQSLQVEWLQVTFHVRPTEATS</sequence>
<protein>
    <submittedName>
        <fullName evidence="1">Uncharacterized protein</fullName>
    </submittedName>
</protein>
<organism evidence="1 2">
    <name type="scientific">Carnegiea gigantea</name>
    <dbReference type="NCBI Taxonomy" id="171969"/>
    <lineage>
        <taxon>Eukaryota</taxon>
        <taxon>Viridiplantae</taxon>
        <taxon>Streptophyta</taxon>
        <taxon>Embryophyta</taxon>
        <taxon>Tracheophyta</taxon>
        <taxon>Spermatophyta</taxon>
        <taxon>Magnoliopsida</taxon>
        <taxon>eudicotyledons</taxon>
        <taxon>Gunneridae</taxon>
        <taxon>Pentapetalae</taxon>
        <taxon>Caryophyllales</taxon>
        <taxon>Cactineae</taxon>
        <taxon>Cactaceae</taxon>
        <taxon>Cactoideae</taxon>
        <taxon>Echinocereeae</taxon>
        <taxon>Carnegiea</taxon>
    </lineage>
</organism>
<proteinExistence type="predicted"/>
<comment type="caution">
    <text evidence="1">The sequence shown here is derived from an EMBL/GenBank/DDBJ whole genome shotgun (WGS) entry which is preliminary data.</text>
</comment>
<accession>A0A9Q1GHH1</accession>
<dbReference type="AlphaFoldDB" id="A0A9Q1GHH1"/>
<gene>
    <name evidence="1" type="ORF">Cgig2_019814</name>
</gene>
<dbReference type="Proteomes" id="UP001153076">
    <property type="component" value="Unassembled WGS sequence"/>
</dbReference>
<reference evidence="1" key="1">
    <citation type="submission" date="2022-04" db="EMBL/GenBank/DDBJ databases">
        <title>Carnegiea gigantea Genome sequencing and assembly v2.</title>
        <authorList>
            <person name="Copetti D."/>
            <person name="Sanderson M.J."/>
            <person name="Burquez A."/>
            <person name="Wojciechowski M.F."/>
        </authorList>
    </citation>
    <scope>NUCLEOTIDE SEQUENCE</scope>
    <source>
        <strain evidence="1">SGP5-SGP5p</strain>
        <tissue evidence="1">Aerial part</tissue>
    </source>
</reference>
<evidence type="ECO:0000313" key="1">
    <source>
        <dbReference type="EMBL" id="KAJ8420746.1"/>
    </source>
</evidence>
<evidence type="ECO:0000313" key="2">
    <source>
        <dbReference type="Proteomes" id="UP001153076"/>
    </source>
</evidence>
<name>A0A9Q1GHH1_9CARY</name>